<reference evidence="1 2" key="1">
    <citation type="journal article" date="2018" name="Nat. Biotechnol.">
        <title>A standardized bacterial taxonomy based on genome phylogeny substantially revises the tree of life.</title>
        <authorList>
            <person name="Parks D.H."/>
            <person name="Chuvochina M."/>
            <person name="Waite D.W."/>
            <person name="Rinke C."/>
            <person name="Skarshewski A."/>
            <person name="Chaumeil P.A."/>
            <person name="Hugenholtz P."/>
        </authorList>
    </citation>
    <scope>NUCLEOTIDE SEQUENCE [LARGE SCALE GENOMIC DNA]</scope>
    <source>
        <strain evidence="1">UBA10227</strain>
    </source>
</reference>
<sequence>MSNLTQIKLHGILGEQFQSEWKLNIESVAEAIHAIEVNTKRRFCKQLIENDKNNIKYRVLVNGEDVIDTRVMDINNIESMRNCELTIKRKIEKIDIVPVIEGAGFFDDIGDWFNTIVGIGLAIYGLGTGSSALFFAGVQLASQGIANLLAEPPEYEDFRDIEVGNKRASYLFNGASNTVNEGGPVPIGYGRLIVGSQVISVNQTVRYTPADDTSTITT</sequence>
<protein>
    <recommendedName>
        <fullName evidence="3">Tail assembly protein</fullName>
    </recommendedName>
</protein>
<organism evidence="1 2">
    <name type="scientific">Xanthomarina gelatinilytica</name>
    <dbReference type="NCBI Taxonomy" id="1137281"/>
    <lineage>
        <taxon>Bacteria</taxon>
        <taxon>Pseudomonadati</taxon>
        <taxon>Bacteroidota</taxon>
        <taxon>Flavobacteriia</taxon>
        <taxon>Flavobacteriales</taxon>
        <taxon>Flavobacteriaceae</taxon>
        <taxon>Xanthomarina</taxon>
    </lineage>
</organism>
<accession>A0A3D6BU76</accession>
<evidence type="ECO:0000313" key="2">
    <source>
        <dbReference type="Proteomes" id="UP000263268"/>
    </source>
</evidence>
<evidence type="ECO:0008006" key="3">
    <source>
        <dbReference type="Google" id="ProtNLM"/>
    </source>
</evidence>
<evidence type="ECO:0000313" key="1">
    <source>
        <dbReference type="EMBL" id="HCY82762.1"/>
    </source>
</evidence>
<dbReference type="EMBL" id="DPRK01000235">
    <property type="protein sequence ID" value="HCY82762.1"/>
    <property type="molecule type" value="Genomic_DNA"/>
</dbReference>
<comment type="caution">
    <text evidence="1">The sequence shown here is derived from an EMBL/GenBank/DDBJ whole genome shotgun (WGS) entry which is preliminary data.</text>
</comment>
<proteinExistence type="predicted"/>
<dbReference type="Proteomes" id="UP000263268">
    <property type="component" value="Unassembled WGS sequence"/>
</dbReference>
<dbReference type="AlphaFoldDB" id="A0A3D6BU76"/>
<name>A0A3D6BU76_9FLAO</name>
<gene>
    <name evidence="1" type="ORF">DHV22_14805</name>
</gene>